<organism evidence="1 2">
    <name type="scientific">Flavobacterium aurantiibacter</name>
    <dbReference type="NCBI Taxonomy" id="2023067"/>
    <lineage>
        <taxon>Bacteria</taxon>
        <taxon>Pseudomonadati</taxon>
        <taxon>Bacteroidota</taxon>
        <taxon>Flavobacteriia</taxon>
        <taxon>Flavobacteriales</taxon>
        <taxon>Flavobacteriaceae</taxon>
        <taxon>Flavobacterium</taxon>
    </lineage>
</organism>
<dbReference type="AlphaFoldDB" id="A0A256A6H0"/>
<evidence type="ECO:0000313" key="2">
    <source>
        <dbReference type="Proteomes" id="UP000216035"/>
    </source>
</evidence>
<dbReference type="EMBL" id="NOXX01000098">
    <property type="protein sequence ID" value="OYQ49292.1"/>
    <property type="molecule type" value="Genomic_DNA"/>
</dbReference>
<evidence type="ECO:0000313" key="1">
    <source>
        <dbReference type="EMBL" id="OYQ49292.1"/>
    </source>
</evidence>
<keyword evidence="2" id="KW-1185">Reference proteome</keyword>
<proteinExistence type="predicted"/>
<comment type="caution">
    <text evidence="1">The sequence shown here is derived from an EMBL/GenBank/DDBJ whole genome shotgun (WGS) entry which is preliminary data.</text>
</comment>
<accession>A0A256A6H0</accession>
<dbReference type="Proteomes" id="UP000216035">
    <property type="component" value="Unassembled WGS sequence"/>
</dbReference>
<name>A0A256A6H0_9FLAO</name>
<dbReference type="RefSeq" id="WP_094484991.1">
    <property type="nucleotide sequence ID" value="NZ_NOXX01000098.1"/>
</dbReference>
<dbReference type="OrthoDB" id="1262821at2"/>
<gene>
    <name evidence="1" type="ORF">CHX27_01425</name>
</gene>
<protein>
    <submittedName>
        <fullName evidence="1">Uncharacterized protein</fullName>
    </submittedName>
</protein>
<reference evidence="1 2" key="1">
    <citation type="submission" date="2017-07" db="EMBL/GenBank/DDBJ databases">
        <title>Flavobacterium cyanobacteriorum sp. nov., isolated from cyanobacterial aggregates in a eutrophic lake.</title>
        <authorList>
            <person name="Cai H."/>
        </authorList>
    </citation>
    <scope>NUCLEOTIDE SEQUENCE [LARGE SCALE GENOMIC DNA]</scope>
    <source>
        <strain evidence="1 2">TH167</strain>
    </source>
</reference>
<sequence length="88" mass="10241">MINLRKILPYLLYSCKRVSAIISINPSERTKKEQFILEYHKLICKACHNYQYQNDIIENSLSTSNEETTVLSEEKKAAIISTLKSNFK</sequence>